<organism evidence="7 8">
    <name type="scientific">Xanthobacter autotrophicus (strain ATCC BAA-1158 / Py2)</name>
    <dbReference type="NCBI Taxonomy" id="78245"/>
    <lineage>
        <taxon>Bacteria</taxon>
        <taxon>Pseudomonadati</taxon>
        <taxon>Pseudomonadota</taxon>
        <taxon>Alphaproteobacteria</taxon>
        <taxon>Hyphomicrobiales</taxon>
        <taxon>Xanthobacteraceae</taxon>
        <taxon>Xanthobacter</taxon>
    </lineage>
</organism>
<keyword evidence="3 6" id="KW-0812">Transmembrane</keyword>
<dbReference type="eggNOG" id="COG4177">
    <property type="taxonomic scope" value="Bacteria"/>
</dbReference>
<dbReference type="EMBL" id="CP000781">
    <property type="protein sequence ID" value="ABS66298.1"/>
    <property type="molecule type" value="Genomic_DNA"/>
</dbReference>
<feature type="transmembrane region" description="Helical" evidence="6">
    <location>
        <begin position="146"/>
        <end position="167"/>
    </location>
</feature>
<dbReference type="Proteomes" id="UP000002417">
    <property type="component" value="Chromosome"/>
</dbReference>
<dbReference type="InterPro" id="IPR001851">
    <property type="entry name" value="ABC_transp_permease"/>
</dbReference>
<evidence type="ECO:0000256" key="4">
    <source>
        <dbReference type="ARBA" id="ARBA00022989"/>
    </source>
</evidence>
<protein>
    <submittedName>
        <fullName evidence="7">Inner-membrane translocator</fullName>
    </submittedName>
</protein>
<reference evidence="7 8" key="1">
    <citation type="submission" date="2007-07" db="EMBL/GenBank/DDBJ databases">
        <title>Complete sequence of chromosome of Xanthobacter autotrophicus Py2.</title>
        <authorList>
            <consortium name="US DOE Joint Genome Institute"/>
            <person name="Copeland A."/>
            <person name="Lucas S."/>
            <person name="Lapidus A."/>
            <person name="Barry K."/>
            <person name="Glavina del Rio T."/>
            <person name="Hammon N."/>
            <person name="Israni S."/>
            <person name="Dalin E."/>
            <person name="Tice H."/>
            <person name="Pitluck S."/>
            <person name="Sims D."/>
            <person name="Brettin T."/>
            <person name="Bruce D."/>
            <person name="Detter J.C."/>
            <person name="Han C."/>
            <person name="Tapia R."/>
            <person name="Brainard J."/>
            <person name="Schmutz J."/>
            <person name="Larimer F."/>
            <person name="Land M."/>
            <person name="Hauser L."/>
            <person name="Kyrpides N."/>
            <person name="Kim E."/>
            <person name="Ensigns S.A."/>
            <person name="Richardson P."/>
        </authorList>
    </citation>
    <scope>NUCLEOTIDE SEQUENCE [LARGE SCALE GENOMIC DNA]</scope>
    <source>
        <strain evidence="8">ATCC BAA-1158 / Py2</strain>
    </source>
</reference>
<evidence type="ECO:0000256" key="6">
    <source>
        <dbReference type="SAM" id="Phobius"/>
    </source>
</evidence>
<evidence type="ECO:0000313" key="7">
    <source>
        <dbReference type="EMBL" id="ABS66298.1"/>
    </source>
</evidence>
<keyword evidence="5 6" id="KW-0472">Membrane</keyword>
<dbReference type="OrthoDB" id="9814461at2"/>
<dbReference type="KEGG" id="xau:Xaut_1047"/>
<dbReference type="PhylomeDB" id="A7IE55"/>
<evidence type="ECO:0000313" key="8">
    <source>
        <dbReference type="Proteomes" id="UP000002417"/>
    </source>
</evidence>
<keyword evidence="8" id="KW-1185">Reference proteome</keyword>
<feature type="transmembrane region" description="Helical" evidence="6">
    <location>
        <begin position="275"/>
        <end position="298"/>
    </location>
</feature>
<feature type="transmembrane region" description="Helical" evidence="6">
    <location>
        <begin position="238"/>
        <end position="263"/>
    </location>
</feature>
<dbReference type="GO" id="GO:0015658">
    <property type="term" value="F:branched-chain amino acid transmembrane transporter activity"/>
    <property type="evidence" value="ECO:0007669"/>
    <property type="project" value="InterPro"/>
</dbReference>
<accession>A7IE55</accession>
<evidence type="ECO:0000256" key="2">
    <source>
        <dbReference type="ARBA" id="ARBA00022475"/>
    </source>
</evidence>
<evidence type="ECO:0000256" key="1">
    <source>
        <dbReference type="ARBA" id="ARBA00004651"/>
    </source>
</evidence>
<feature type="transmembrane region" description="Helical" evidence="6">
    <location>
        <begin position="79"/>
        <end position="98"/>
    </location>
</feature>
<feature type="transmembrane region" description="Helical" evidence="6">
    <location>
        <begin position="54"/>
        <end position="73"/>
    </location>
</feature>
<dbReference type="STRING" id="78245.Xaut_1047"/>
<dbReference type="PANTHER" id="PTHR30482:SF18">
    <property type="entry name" value="BRANCHED AMINO ACID TRANSPORT SYSTEM PERMEASE"/>
    <property type="match status" value="1"/>
</dbReference>
<proteinExistence type="predicted"/>
<dbReference type="PANTHER" id="PTHR30482">
    <property type="entry name" value="HIGH-AFFINITY BRANCHED-CHAIN AMINO ACID TRANSPORT SYSTEM PERMEASE"/>
    <property type="match status" value="1"/>
</dbReference>
<dbReference type="InterPro" id="IPR043428">
    <property type="entry name" value="LivM-like"/>
</dbReference>
<name>A7IE55_XANP2</name>
<dbReference type="Pfam" id="PF02653">
    <property type="entry name" value="BPD_transp_2"/>
    <property type="match status" value="1"/>
</dbReference>
<feature type="transmembrane region" description="Helical" evidence="6">
    <location>
        <begin position="203"/>
        <end position="226"/>
    </location>
</feature>
<keyword evidence="4 6" id="KW-1133">Transmembrane helix</keyword>
<dbReference type="HOGENOM" id="CLU_031365_1_2_5"/>
<dbReference type="GO" id="GO:0005886">
    <property type="term" value="C:plasma membrane"/>
    <property type="evidence" value="ECO:0007669"/>
    <property type="project" value="UniProtKB-SubCell"/>
</dbReference>
<evidence type="ECO:0000256" key="3">
    <source>
        <dbReference type="ARBA" id="ARBA00022692"/>
    </source>
</evidence>
<dbReference type="AlphaFoldDB" id="A7IE55"/>
<evidence type="ECO:0000256" key="5">
    <source>
        <dbReference type="ARBA" id="ARBA00023136"/>
    </source>
</evidence>
<comment type="subcellular location">
    <subcellularLocation>
        <location evidence="1">Cell membrane</location>
        <topology evidence="1">Multi-pass membrane protein</topology>
    </subcellularLocation>
</comment>
<keyword evidence="2" id="KW-1003">Cell membrane</keyword>
<gene>
    <name evidence="7" type="ordered locus">Xaut_1047</name>
</gene>
<sequence length="314" mass="32366">MVRIPLLIAILVACLVTGGDYAISLAVVIGLQALPALGLTLLTGYTGQISLGHAAFYGLGAYGSALIGAALGLPALLSVIIASALVAGIAWAIGWLVFRLKGHHLAMATLAFGIIVQIAFVEMHFLTGGPNGLSGIEPLSIFGKDLITDAQVLPVVWGAVILAVLFAQNLISSPAGLVMRAIAEGDKVVGSLGNDVAAIKRKVMMLSGFLCAVGGGLYAHYVGYLSPGPFDVGFSVRLLLMVALGGFANIWGVLFGVAFVTLVGEALKPLGAFDVIAYGTLLVVSVIFFPRGLMAGIAEPVVAQARRFRKVAAR</sequence>
<dbReference type="CDD" id="cd06581">
    <property type="entry name" value="TM_PBP1_LivM_like"/>
    <property type="match status" value="1"/>
</dbReference>
<feature type="transmembrane region" description="Helical" evidence="6">
    <location>
        <begin position="105"/>
        <end position="126"/>
    </location>
</feature>